<proteinExistence type="predicted"/>
<gene>
    <name evidence="1" type="ORF">SAMN04487893_11825</name>
</gene>
<keyword evidence="2" id="KW-1185">Reference proteome</keyword>
<sequence length="84" mass="10456">MTKKKVSLIKELKWEVLYNILLFQFYYFKFMNPNSDFLELGFLFLIESLLNNLIQQFYLSNRHKKSYLSIFFYIDLDIRDYFQN</sequence>
<dbReference type="STRING" id="1150112.SAMN04487893_11825"/>
<dbReference type="Proteomes" id="UP000243887">
    <property type="component" value="Unassembled WGS sequence"/>
</dbReference>
<evidence type="ECO:0000313" key="1">
    <source>
        <dbReference type="EMBL" id="SFJ83085.1"/>
    </source>
</evidence>
<dbReference type="EMBL" id="FORU01000018">
    <property type="protein sequence ID" value="SFJ83085.1"/>
    <property type="molecule type" value="Genomic_DNA"/>
</dbReference>
<protein>
    <submittedName>
        <fullName evidence="1">Uncharacterized protein</fullName>
    </submittedName>
</protein>
<name>A0A1I3UJN2_9FLAO</name>
<accession>A0A1I3UJN2</accession>
<evidence type="ECO:0000313" key="2">
    <source>
        <dbReference type="Proteomes" id="UP000243887"/>
    </source>
</evidence>
<organism evidence="1 2">
    <name type="scientific">Myroides guanonis</name>
    <dbReference type="NCBI Taxonomy" id="1150112"/>
    <lineage>
        <taxon>Bacteria</taxon>
        <taxon>Pseudomonadati</taxon>
        <taxon>Bacteroidota</taxon>
        <taxon>Flavobacteriia</taxon>
        <taxon>Flavobacteriales</taxon>
        <taxon>Flavobacteriaceae</taxon>
        <taxon>Myroides</taxon>
    </lineage>
</organism>
<reference evidence="2" key="1">
    <citation type="submission" date="2016-10" db="EMBL/GenBank/DDBJ databases">
        <authorList>
            <person name="Varghese N."/>
            <person name="Submissions S."/>
        </authorList>
    </citation>
    <scope>NUCLEOTIDE SEQUENCE [LARGE SCALE GENOMIC DNA]</scope>
    <source>
        <strain evidence="2">DSM 26542</strain>
    </source>
</reference>
<dbReference type="AlphaFoldDB" id="A0A1I3UJN2"/>